<keyword evidence="4" id="KW-0808">Transferase</keyword>
<sequence length="517" mass="58083">MLSWNRTRLMAAAMIGLSFLNLIFVLYVLSGIRTDIHEAINDRRHKIAMNNRFWSGFLLHDKTLEYYIAYPHKTELGGRIRELREQETEQLDRLDAILKYQPSREALMQLRAQHTHYLEIEEAILKRTAEGETGQASQLFHEQLHPLTYEMQLSIETLGTYQENLMDSVLEEIRSTRLSMVILVTISLLLSLAFVLVLRVFRRKEADLQQLTALLKKLPQEGQELSYVNLDHDSADEFKVIARTFNELSNRLEEKNQLLTLSSQQKKNILGVLSHELRTPLNSIIGLSDMLAQDESNADREFAHLIHRSGTELLGTINDLLDLSAAVQGTLEAEAGPVNLRAFAETLDGYFRPFALQKGLDFTVRVEAGVPEIFYTDERMLQRILVHLLSNAGKFTERGGVSLTIRGMEQEDREAAFPVSAASAVSISVSDTGAGIAEDQRSRIFQLFHAPDQYMTRQQGGIGVGLSLCAEFVKILGGELRLASREKEGSTFTLLIPTLAEESLAIDAPASQEAGVD</sequence>
<evidence type="ECO:0000256" key="1">
    <source>
        <dbReference type="ARBA" id="ARBA00000085"/>
    </source>
</evidence>
<evidence type="ECO:0000256" key="2">
    <source>
        <dbReference type="ARBA" id="ARBA00012438"/>
    </source>
</evidence>
<keyword evidence="9" id="KW-0812">Transmembrane</keyword>
<organism evidence="11 12">
    <name type="scientific">Paenibacillus mucilaginosus (strain KNP414)</name>
    <dbReference type="NCBI Taxonomy" id="1036673"/>
    <lineage>
        <taxon>Bacteria</taxon>
        <taxon>Bacillati</taxon>
        <taxon>Bacillota</taxon>
        <taxon>Bacilli</taxon>
        <taxon>Bacillales</taxon>
        <taxon>Paenibacillaceae</taxon>
        <taxon>Paenibacillus</taxon>
    </lineage>
</organism>
<dbReference type="KEGG" id="pms:KNP414_02229"/>
<dbReference type="Proteomes" id="UP000006620">
    <property type="component" value="Chromosome"/>
</dbReference>
<dbReference type="RefSeq" id="WP_013915951.1">
    <property type="nucleotide sequence ID" value="NC_015690.1"/>
</dbReference>
<evidence type="ECO:0000256" key="3">
    <source>
        <dbReference type="ARBA" id="ARBA00022553"/>
    </source>
</evidence>
<name>F8F560_PAEMK</name>
<dbReference type="PRINTS" id="PR00344">
    <property type="entry name" value="BCTRLSENSOR"/>
</dbReference>
<evidence type="ECO:0000256" key="6">
    <source>
        <dbReference type="ARBA" id="ARBA00022777"/>
    </source>
</evidence>
<dbReference type="Pfam" id="PF02518">
    <property type="entry name" value="HATPase_c"/>
    <property type="match status" value="1"/>
</dbReference>
<evidence type="ECO:0000256" key="8">
    <source>
        <dbReference type="ARBA" id="ARBA00023012"/>
    </source>
</evidence>
<dbReference type="InterPro" id="IPR003594">
    <property type="entry name" value="HATPase_dom"/>
</dbReference>
<dbReference type="SUPFAM" id="SSF47384">
    <property type="entry name" value="Homodimeric domain of signal transducing histidine kinase"/>
    <property type="match status" value="1"/>
</dbReference>
<evidence type="ECO:0000256" key="7">
    <source>
        <dbReference type="ARBA" id="ARBA00022840"/>
    </source>
</evidence>
<dbReference type="InterPro" id="IPR003661">
    <property type="entry name" value="HisK_dim/P_dom"/>
</dbReference>
<dbReference type="Gene3D" id="1.10.287.130">
    <property type="match status" value="1"/>
</dbReference>
<protein>
    <recommendedName>
        <fullName evidence="2">histidine kinase</fullName>
        <ecNumber evidence="2">2.7.13.3</ecNumber>
    </recommendedName>
</protein>
<keyword evidence="5" id="KW-0547">Nucleotide-binding</keyword>
<dbReference type="EC" id="2.7.13.3" evidence="2"/>
<dbReference type="GO" id="GO:0000155">
    <property type="term" value="F:phosphorelay sensor kinase activity"/>
    <property type="evidence" value="ECO:0007669"/>
    <property type="project" value="InterPro"/>
</dbReference>
<evidence type="ECO:0000259" key="10">
    <source>
        <dbReference type="PROSITE" id="PS50109"/>
    </source>
</evidence>
<dbReference type="PANTHER" id="PTHR43047">
    <property type="entry name" value="TWO-COMPONENT HISTIDINE PROTEIN KINASE"/>
    <property type="match status" value="1"/>
</dbReference>
<accession>F8F560</accession>
<dbReference type="SUPFAM" id="SSF55874">
    <property type="entry name" value="ATPase domain of HSP90 chaperone/DNA topoisomerase II/histidine kinase"/>
    <property type="match status" value="1"/>
</dbReference>
<dbReference type="HOGENOM" id="CLU_526616_0_0_9"/>
<dbReference type="InterPro" id="IPR004358">
    <property type="entry name" value="Sig_transdc_His_kin-like_C"/>
</dbReference>
<evidence type="ECO:0000256" key="9">
    <source>
        <dbReference type="SAM" id="Phobius"/>
    </source>
</evidence>
<comment type="catalytic activity">
    <reaction evidence="1">
        <text>ATP + protein L-histidine = ADP + protein N-phospho-L-histidine.</text>
        <dbReference type="EC" id="2.7.13.3"/>
    </reaction>
</comment>
<dbReference type="AlphaFoldDB" id="F8F560"/>
<dbReference type="EMBL" id="CP002869">
    <property type="protein sequence ID" value="AEI40790.1"/>
    <property type="molecule type" value="Genomic_DNA"/>
</dbReference>
<dbReference type="PATRIC" id="fig|1036673.3.peg.2001"/>
<evidence type="ECO:0000313" key="11">
    <source>
        <dbReference type="EMBL" id="AEI40790.1"/>
    </source>
</evidence>
<keyword evidence="3" id="KW-0597">Phosphoprotein</keyword>
<dbReference type="SMART" id="SM00387">
    <property type="entry name" value="HATPase_c"/>
    <property type="match status" value="1"/>
</dbReference>
<dbReference type="InterPro" id="IPR036097">
    <property type="entry name" value="HisK_dim/P_sf"/>
</dbReference>
<dbReference type="CDD" id="cd00082">
    <property type="entry name" value="HisKA"/>
    <property type="match status" value="1"/>
</dbReference>
<keyword evidence="9" id="KW-1133">Transmembrane helix</keyword>
<dbReference type="InterPro" id="IPR036890">
    <property type="entry name" value="HATPase_C_sf"/>
</dbReference>
<gene>
    <name evidence="11" type="ordered locus">KNP414_02229</name>
</gene>
<evidence type="ECO:0000256" key="5">
    <source>
        <dbReference type="ARBA" id="ARBA00022741"/>
    </source>
</evidence>
<dbReference type="Pfam" id="PF00512">
    <property type="entry name" value="HisKA"/>
    <property type="match status" value="1"/>
</dbReference>
<keyword evidence="7" id="KW-0067">ATP-binding</keyword>
<reference evidence="12" key="1">
    <citation type="submission" date="2011-06" db="EMBL/GenBank/DDBJ databases">
        <title>Complete genome sequence of Paenibacillus mucilaginosus KNP414.</title>
        <authorList>
            <person name="Wang J."/>
            <person name="Hu S."/>
            <person name="Hu X."/>
            <person name="Zhang B."/>
            <person name="Dong D."/>
            <person name="Zhang S."/>
            <person name="Zhao K."/>
            <person name="Wu D."/>
        </authorList>
    </citation>
    <scope>NUCLEOTIDE SEQUENCE [LARGE SCALE GENOMIC DNA]</scope>
    <source>
        <strain evidence="12">KNP414</strain>
    </source>
</reference>
<dbReference type="PROSITE" id="PS50109">
    <property type="entry name" value="HIS_KIN"/>
    <property type="match status" value="1"/>
</dbReference>
<proteinExistence type="predicted"/>
<keyword evidence="8" id="KW-0902">Two-component regulatory system</keyword>
<dbReference type="Gene3D" id="6.10.340.10">
    <property type="match status" value="1"/>
</dbReference>
<evidence type="ECO:0000256" key="4">
    <source>
        <dbReference type="ARBA" id="ARBA00022679"/>
    </source>
</evidence>
<reference evidence="11 12" key="2">
    <citation type="journal article" date="2013" name="Genome Announc.">
        <title>Genome Sequence of Growth-Improving Paenibacillus mucilaginosus Strain KNP414.</title>
        <authorList>
            <person name="Lu J.J."/>
            <person name="Wang J.F."/>
            <person name="Hu X.F."/>
        </authorList>
    </citation>
    <scope>NUCLEOTIDE SEQUENCE [LARGE SCALE GENOMIC DNA]</scope>
    <source>
        <strain evidence="11 12">KNP414</strain>
    </source>
</reference>
<dbReference type="GO" id="GO:0005524">
    <property type="term" value="F:ATP binding"/>
    <property type="evidence" value="ECO:0007669"/>
    <property type="project" value="UniProtKB-KW"/>
</dbReference>
<feature type="transmembrane region" description="Helical" evidence="9">
    <location>
        <begin position="9"/>
        <end position="29"/>
    </location>
</feature>
<evidence type="ECO:0000313" key="12">
    <source>
        <dbReference type="Proteomes" id="UP000006620"/>
    </source>
</evidence>
<dbReference type="Gene3D" id="3.30.565.10">
    <property type="entry name" value="Histidine kinase-like ATPase, C-terminal domain"/>
    <property type="match status" value="1"/>
</dbReference>
<dbReference type="SMART" id="SM00388">
    <property type="entry name" value="HisKA"/>
    <property type="match status" value="1"/>
</dbReference>
<dbReference type="InterPro" id="IPR005467">
    <property type="entry name" value="His_kinase_dom"/>
</dbReference>
<feature type="transmembrane region" description="Helical" evidence="9">
    <location>
        <begin position="178"/>
        <end position="201"/>
    </location>
</feature>
<keyword evidence="6" id="KW-0418">Kinase</keyword>
<feature type="domain" description="Histidine kinase" evidence="10">
    <location>
        <begin position="272"/>
        <end position="500"/>
    </location>
</feature>
<keyword evidence="9" id="KW-0472">Membrane</keyword>